<evidence type="ECO:0000313" key="3">
    <source>
        <dbReference type="Proteomes" id="UP000636479"/>
    </source>
</evidence>
<dbReference type="PROSITE" id="PS00107">
    <property type="entry name" value="PROTEIN_KINASE_ATP"/>
    <property type="match status" value="1"/>
</dbReference>
<dbReference type="Proteomes" id="UP000636479">
    <property type="component" value="Unassembled WGS sequence"/>
</dbReference>
<dbReference type="SUPFAM" id="SSF56112">
    <property type="entry name" value="Protein kinase-like (PK-like)"/>
    <property type="match status" value="1"/>
</dbReference>
<sequence length="222" mass="24986">MKTSPRTLTIHDPDHRISLLSGPIDYQRILPAHCDSESENCHVHLTRASRIGCGHHANVYRVTLADYPFSVVAKVAVPRQAARDFLEHEAKVYAELPAALYSDLVIPRFLGYYISRNDVEASPILLLEECGEPIDPAVLSDDNKTQILNLFHRLHEAGYLQKSPFRKNILVASDSEQRFRIIDLGRAEKVAAGAPEIAEEMREVKKLLRVRQAQSVTQPDQS</sequence>
<dbReference type="InterPro" id="IPR052396">
    <property type="entry name" value="Meiotic_Drive_Suppr_Kinase"/>
</dbReference>
<dbReference type="PANTHER" id="PTHR37171:SF1">
    <property type="entry name" value="SERINE_THREONINE-PROTEIN KINASE YRZF-RELATED"/>
    <property type="match status" value="1"/>
</dbReference>
<accession>A0A8H6SKI5</accession>
<dbReference type="EMBL" id="JACAZF010000006">
    <property type="protein sequence ID" value="KAF7301024.1"/>
    <property type="molecule type" value="Genomic_DNA"/>
</dbReference>
<reference evidence="2" key="1">
    <citation type="submission" date="2020-05" db="EMBL/GenBank/DDBJ databases">
        <title>Mycena genomes resolve the evolution of fungal bioluminescence.</title>
        <authorList>
            <person name="Tsai I.J."/>
        </authorList>
    </citation>
    <scope>NUCLEOTIDE SEQUENCE</scope>
    <source>
        <strain evidence="2">171206Taipei</strain>
    </source>
</reference>
<keyword evidence="2" id="KW-0418">Kinase</keyword>
<dbReference type="RefSeq" id="XP_037219024.1">
    <property type="nucleotide sequence ID" value="XM_037363380.1"/>
</dbReference>
<keyword evidence="3" id="KW-1185">Reference proteome</keyword>
<dbReference type="GO" id="GO:0016301">
    <property type="term" value="F:kinase activity"/>
    <property type="evidence" value="ECO:0007669"/>
    <property type="project" value="UniProtKB-KW"/>
</dbReference>
<comment type="caution">
    <text evidence="2">The sequence shown here is derived from an EMBL/GenBank/DDBJ whole genome shotgun (WGS) entry which is preliminary data.</text>
</comment>
<evidence type="ECO:0000313" key="2">
    <source>
        <dbReference type="EMBL" id="KAF7301024.1"/>
    </source>
</evidence>
<dbReference type="InterPro" id="IPR017441">
    <property type="entry name" value="Protein_kinase_ATP_BS"/>
</dbReference>
<feature type="binding site" evidence="1">
    <location>
        <position position="74"/>
    </location>
    <ligand>
        <name>ATP</name>
        <dbReference type="ChEBI" id="CHEBI:30616"/>
    </ligand>
</feature>
<dbReference type="AlphaFoldDB" id="A0A8H6SKI5"/>
<keyword evidence="1" id="KW-0547">Nucleotide-binding</keyword>
<dbReference type="OrthoDB" id="5327923at2759"/>
<evidence type="ECO:0000256" key="1">
    <source>
        <dbReference type="PROSITE-ProRule" id="PRU10141"/>
    </source>
</evidence>
<dbReference type="PANTHER" id="PTHR37171">
    <property type="entry name" value="SERINE/THREONINE-PROTEIN KINASE YRZF-RELATED"/>
    <property type="match status" value="1"/>
</dbReference>
<keyword evidence="1" id="KW-0067">ATP-binding</keyword>
<dbReference type="InterPro" id="IPR011009">
    <property type="entry name" value="Kinase-like_dom_sf"/>
</dbReference>
<protein>
    <submittedName>
        <fullName evidence="2">Protein kinase domain-containing protein</fullName>
    </submittedName>
</protein>
<organism evidence="2 3">
    <name type="scientific">Mycena indigotica</name>
    <dbReference type="NCBI Taxonomy" id="2126181"/>
    <lineage>
        <taxon>Eukaryota</taxon>
        <taxon>Fungi</taxon>
        <taxon>Dikarya</taxon>
        <taxon>Basidiomycota</taxon>
        <taxon>Agaricomycotina</taxon>
        <taxon>Agaricomycetes</taxon>
        <taxon>Agaricomycetidae</taxon>
        <taxon>Agaricales</taxon>
        <taxon>Marasmiineae</taxon>
        <taxon>Mycenaceae</taxon>
        <taxon>Mycena</taxon>
    </lineage>
</organism>
<gene>
    <name evidence="2" type="ORF">MIND_00666200</name>
</gene>
<keyword evidence="2" id="KW-0808">Transferase</keyword>
<proteinExistence type="predicted"/>
<name>A0A8H6SKI5_9AGAR</name>
<dbReference type="GeneID" id="59345896"/>
<dbReference type="GO" id="GO:0005524">
    <property type="term" value="F:ATP binding"/>
    <property type="evidence" value="ECO:0007669"/>
    <property type="project" value="UniProtKB-UniRule"/>
</dbReference>